<dbReference type="Proteomes" id="UP000682843">
    <property type="component" value="Chromosome"/>
</dbReference>
<name>A0ABX8AEI1_9BRAD</name>
<sequence length="75" mass="8316">MAKTSNEQLVICLDNEGYAAALERRKIYVVLPDDEADKRGLLRVIDESGEDYLYPKSSFSPVTLPDALKKAVLAT</sequence>
<proteinExistence type="predicted"/>
<gene>
    <name evidence="1" type="ORF">RPMA_16215</name>
</gene>
<keyword evidence="2" id="KW-1185">Reference proteome</keyword>
<organism evidence="1 2">
    <name type="scientific">Tardiphaga alba</name>
    <dbReference type="NCBI Taxonomy" id="340268"/>
    <lineage>
        <taxon>Bacteria</taxon>
        <taxon>Pseudomonadati</taxon>
        <taxon>Pseudomonadota</taxon>
        <taxon>Alphaproteobacteria</taxon>
        <taxon>Hyphomicrobiales</taxon>
        <taxon>Nitrobacteraceae</taxon>
        <taxon>Tardiphaga</taxon>
    </lineage>
</organism>
<dbReference type="EMBL" id="CP036498">
    <property type="protein sequence ID" value="QUS40205.1"/>
    <property type="molecule type" value="Genomic_DNA"/>
</dbReference>
<accession>A0ABX8AEI1</accession>
<reference evidence="1 2" key="1">
    <citation type="submission" date="2019-02" db="EMBL/GenBank/DDBJ databases">
        <title>Emended description of the genus Rhodopseudomonas and description of Rhodopseudomonas albus sp. nov., a non-phototrophic, heavy-metal-tolerant bacterium isolated from garden soil.</title>
        <authorList>
            <person name="Bao Z."/>
            <person name="Cao W.W."/>
            <person name="Sato Y."/>
            <person name="Nishizawa T."/>
            <person name="Zhao J."/>
            <person name="Guo Y."/>
            <person name="Ohta H."/>
        </authorList>
    </citation>
    <scope>NUCLEOTIDE SEQUENCE [LARGE SCALE GENOMIC DNA]</scope>
    <source>
        <strain evidence="1 2">SK50-23</strain>
    </source>
</reference>
<dbReference type="RefSeq" id="WP_211908786.1">
    <property type="nucleotide sequence ID" value="NZ_CP036498.1"/>
</dbReference>
<protein>
    <submittedName>
        <fullName evidence="1">Uncharacterized protein</fullName>
    </submittedName>
</protein>
<evidence type="ECO:0000313" key="1">
    <source>
        <dbReference type="EMBL" id="QUS40205.1"/>
    </source>
</evidence>
<evidence type="ECO:0000313" key="2">
    <source>
        <dbReference type="Proteomes" id="UP000682843"/>
    </source>
</evidence>